<dbReference type="Gene3D" id="2.30.29.30">
    <property type="entry name" value="Pleckstrin-homology domain (PH domain)/Phosphotyrosine-binding domain (PTB)"/>
    <property type="match status" value="1"/>
</dbReference>
<dbReference type="PANTHER" id="PTHR24356">
    <property type="entry name" value="SERINE/THREONINE-PROTEIN KINASE"/>
    <property type="match status" value="1"/>
</dbReference>
<sequence length="395" mass="45380">MAKRENNFIFGDTLGEGSFGAVILTTDKDDNKQYATKILDKQQIIKLKKHATVKRERDIMSMCHSPYIVKLFYTFQNPTSLFYVLELCPNRDMKYYFLKYGSFSEKVTQFYISEITMALKYLHSLNIIHRDLKPENILLDRNMHIKITDFGTACVQTPNDPPRKSSFVGTPEYVAPEIINGQIGFSKAVDMWSLGCMLFQFLTGEFPFRGKSDKLTFDAINACAPSYPHNMPVNAKDLCQKLMVLDMNNRIGVKSTDELLSHPFFTGIQFDSLLQQTPPPFEAGMAIPKIEDFIYPGLLKEGEKVILYRTVYKRKGISNTKRDLIYTDLPRLFYCVSKTPNIKGEIPLTKDTSYFIKSGSQFIIRVPGRDYQLEDCLGEPQVWINAFDATCHKWK</sequence>
<gene>
    <name evidence="11" type="ORF">CL6EHI_095940</name>
</gene>
<dbReference type="VEuPathDB" id="AmoebaDB:EHI8A_161930"/>
<dbReference type="FunFam" id="2.30.29.30:FF:000604">
    <property type="entry name" value="Serine/threonine protein kinase ppk21, putative"/>
    <property type="match status" value="1"/>
</dbReference>
<dbReference type="GO" id="GO:0004674">
    <property type="term" value="F:protein serine/threonine kinase activity"/>
    <property type="evidence" value="ECO:0007669"/>
    <property type="project" value="UniProtKB-KW"/>
</dbReference>
<dbReference type="SMART" id="SM00220">
    <property type="entry name" value="S_TKc"/>
    <property type="match status" value="1"/>
</dbReference>
<evidence type="ECO:0000313" key="12">
    <source>
        <dbReference type="Proteomes" id="UP000078387"/>
    </source>
</evidence>
<dbReference type="VEuPathDB" id="AmoebaDB:EHI_095940"/>
<comment type="caution">
    <text evidence="11">The sequence shown here is derived from an EMBL/GenBank/DDBJ whole genome shotgun (WGS) entry which is preliminary data.</text>
</comment>
<dbReference type="EC" id="2.7.11.1" evidence="2"/>
<dbReference type="FunFam" id="3.30.200.20:FF:000837">
    <property type="entry name" value="AGC family protein kinase"/>
    <property type="match status" value="1"/>
</dbReference>
<dbReference type="InterPro" id="IPR008271">
    <property type="entry name" value="Ser/Thr_kinase_AS"/>
</dbReference>
<dbReference type="InterPro" id="IPR039046">
    <property type="entry name" value="PDPK1"/>
</dbReference>
<dbReference type="GO" id="GO:0035556">
    <property type="term" value="P:intracellular signal transduction"/>
    <property type="evidence" value="ECO:0007669"/>
    <property type="project" value="TreeGrafter"/>
</dbReference>
<comment type="similarity">
    <text evidence="1">Belongs to the protein kinase superfamily. AGC Ser/Thr protein kinase family. PDPK1 subfamily.</text>
</comment>
<dbReference type="SUPFAM" id="SSF56112">
    <property type="entry name" value="Protein kinase-like (PK-like)"/>
    <property type="match status" value="1"/>
</dbReference>
<evidence type="ECO:0000256" key="1">
    <source>
        <dbReference type="ARBA" id="ARBA00010006"/>
    </source>
</evidence>
<evidence type="ECO:0000256" key="3">
    <source>
        <dbReference type="ARBA" id="ARBA00022527"/>
    </source>
</evidence>
<comment type="catalytic activity">
    <reaction evidence="9">
        <text>L-seryl-[protein] + ATP = O-phospho-L-seryl-[protein] + ADP + H(+)</text>
        <dbReference type="Rhea" id="RHEA:17989"/>
        <dbReference type="Rhea" id="RHEA-COMP:9863"/>
        <dbReference type="Rhea" id="RHEA-COMP:11604"/>
        <dbReference type="ChEBI" id="CHEBI:15378"/>
        <dbReference type="ChEBI" id="CHEBI:29999"/>
        <dbReference type="ChEBI" id="CHEBI:30616"/>
        <dbReference type="ChEBI" id="CHEBI:83421"/>
        <dbReference type="ChEBI" id="CHEBI:456216"/>
        <dbReference type="EC" id="2.7.11.1"/>
    </reaction>
</comment>
<evidence type="ECO:0000256" key="2">
    <source>
        <dbReference type="ARBA" id="ARBA00012513"/>
    </source>
</evidence>
<name>A0A5K1UBQ0_ENTHI</name>
<evidence type="ECO:0000259" key="10">
    <source>
        <dbReference type="PROSITE" id="PS50011"/>
    </source>
</evidence>
<dbReference type="GO" id="GO:0005524">
    <property type="term" value="F:ATP binding"/>
    <property type="evidence" value="ECO:0007669"/>
    <property type="project" value="UniProtKB-KW"/>
</dbReference>
<keyword evidence="4" id="KW-0808">Transferase</keyword>
<keyword evidence="6 11" id="KW-0418">Kinase</keyword>
<evidence type="ECO:0000256" key="4">
    <source>
        <dbReference type="ARBA" id="ARBA00022679"/>
    </source>
</evidence>
<dbReference type="PROSITE" id="PS00108">
    <property type="entry name" value="PROTEIN_KINASE_ST"/>
    <property type="match status" value="1"/>
</dbReference>
<evidence type="ECO:0000256" key="5">
    <source>
        <dbReference type="ARBA" id="ARBA00022741"/>
    </source>
</evidence>
<evidence type="ECO:0000256" key="8">
    <source>
        <dbReference type="ARBA" id="ARBA00047899"/>
    </source>
</evidence>
<dbReference type="InterPro" id="IPR000719">
    <property type="entry name" value="Prot_kinase_dom"/>
</dbReference>
<dbReference type="Proteomes" id="UP000078387">
    <property type="component" value="Unassembled WGS sequence"/>
</dbReference>
<organism evidence="11 12">
    <name type="scientific">Entamoeba histolytica</name>
    <dbReference type="NCBI Taxonomy" id="5759"/>
    <lineage>
        <taxon>Eukaryota</taxon>
        <taxon>Amoebozoa</taxon>
        <taxon>Evosea</taxon>
        <taxon>Archamoebae</taxon>
        <taxon>Mastigamoebida</taxon>
        <taxon>Entamoebidae</taxon>
        <taxon>Entamoeba</taxon>
    </lineage>
</organism>
<accession>A0A5K1UBQ0</accession>
<keyword evidence="7" id="KW-0067">ATP-binding</keyword>
<feature type="domain" description="Protein kinase" evidence="10">
    <location>
        <begin position="8"/>
        <end position="265"/>
    </location>
</feature>
<comment type="catalytic activity">
    <reaction evidence="8">
        <text>L-threonyl-[protein] + ATP = O-phospho-L-threonyl-[protein] + ADP + H(+)</text>
        <dbReference type="Rhea" id="RHEA:46608"/>
        <dbReference type="Rhea" id="RHEA-COMP:11060"/>
        <dbReference type="Rhea" id="RHEA-COMP:11605"/>
        <dbReference type="ChEBI" id="CHEBI:15378"/>
        <dbReference type="ChEBI" id="CHEBI:30013"/>
        <dbReference type="ChEBI" id="CHEBI:30616"/>
        <dbReference type="ChEBI" id="CHEBI:61977"/>
        <dbReference type="ChEBI" id="CHEBI:456216"/>
        <dbReference type="EC" id="2.7.11.1"/>
    </reaction>
</comment>
<dbReference type="AlphaFoldDB" id="A0A5K1UBQ0"/>
<keyword evidence="3" id="KW-0723">Serine/threonine-protein kinase</keyword>
<dbReference type="VEuPathDB" id="AmoebaDB:EHI5A_196400"/>
<keyword evidence="5" id="KW-0547">Nucleotide-binding</keyword>
<dbReference type="Gene3D" id="3.30.200.20">
    <property type="entry name" value="Phosphorylase Kinase, domain 1"/>
    <property type="match status" value="1"/>
</dbReference>
<evidence type="ECO:0000313" key="11">
    <source>
        <dbReference type="EMBL" id="GAT95839.1"/>
    </source>
</evidence>
<evidence type="ECO:0000256" key="6">
    <source>
        <dbReference type="ARBA" id="ARBA00022777"/>
    </source>
</evidence>
<dbReference type="PROSITE" id="PS50011">
    <property type="entry name" value="PROTEIN_KINASE_DOM"/>
    <property type="match status" value="1"/>
</dbReference>
<dbReference type="OMA" id="KCENIVI"/>
<dbReference type="EMBL" id="BDEQ01000001">
    <property type="protein sequence ID" value="GAT95839.1"/>
    <property type="molecule type" value="Genomic_DNA"/>
</dbReference>
<protein>
    <recommendedName>
        <fullName evidence="2">non-specific serine/threonine protein kinase</fullName>
        <ecNumber evidence="2">2.7.11.1</ecNumber>
    </recommendedName>
</protein>
<dbReference type="Pfam" id="PF14593">
    <property type="entry name" value="PH_3"/>
    <property type="match status" value="1"/>
</dbReference>
<dbReference type="VEuPathDB" id="AmoebaDB:EHI7A_142790"/>
<dbReference type="InterPro" id="IPR050236">
    <property type="entry name" value="Ser_Thr_kinase_AGC"/>
</dbReference>
<evidence type="ECO:0000256" key="9">
    <source>
        <dbReference type="ARBA" id="ARBA00048679"/>
    </source>
</evidence>
<dbReference type="VEuPathDB" id="AmoebaDB:KM1_253680"/>
<dbReference type="PANTHER" id="PTHR24356:SF163">
    <property type="entry name" value="3-PHOSPHOINOSITIDE-DEPENDENT PROTEIN KINASE 1-RELATED"/>
    <property type="match status" value="1"/>
</dbReference>
<dbReference type="InterPro" id="IPR011993">
    <property type="entry name" value="PH-like_dom_sf"/>
</dbReference>
<dbReference type="Gene3D" id="1.10.510.10">
    <property type="entry name" value="Transferase(Phosphotransferase) domain 1"/>
    <property type="match status" value="1"/>
</dbReference>
<dbReference type="InterPro" id="IPR033931">
    <property type="entry name" value="PDK1-typ_PH"/>
</dbReference>
<reference evidence="11 12" key="1">
    <citation type="submission" date="2016-05" db="EMBL/GenBank/DDBJ databases">
        <title>First whole genome sequencing of Entamoeba histolytica HM1:IMSS-clone-6.</title>
        <authorList>
            <person name="Mukherjee Avik.K."/>
            <person name="Izumyama S."/>
            <person name="Nakada-Tsukui K."/>
            <person name="Nozaki T."/>
        </authorList>
    </citation>
    <scope>NUCLEOTIDE SEQUENCE [LARGE SCALE GENOMIC DNA]</scope>
    <source>
        <strain evidence="11 12">HM1:IMSS clone 6</strain>
    </source>
</reference>
<dbReference type="CDD" id="cd05581">
    <property type="entry name" value="STKc_PDK1"/>
    <property type="match status" value="1"/>
</dbReference>
<dbReference type="SUPFAM" id="SSF50729">
    <property type="entry name" value="PH domain-like"/>
    <property type="match status" value="1"/>
</dbReference>
<proteinExistence type="inferred from homology"/>
<dbReference type="InterPro" id="IPR011009">
    <property type="entry name" value="Kinase-like_dom_sf"/>
</dbReference>
<dbReference type="Pfam" id="PF00069">
    <property type="entry name" value="Pkinase"/>
    <property type="match status" value="1"/>
</dbReference>
<dbReference type="FunFam" id="1.10.510.10:FF:000833">
    <property type="entry name" value="AGC family protein kinase"/>
    <property type="match status" value="1"/>
</dbReference>
<evidence type="ECO:0000256" key="7">
    <source>
        <dbReference type="ARBA" id="ARBA00022840"/>
    </source>
</evidence>